<reference evidence="2" key="3">
    <citation type="submission" date="2015-04" db="UniProtKB">
        <authorList>
            <consortium name="EnsemblPlants"/>
        </authorList>
    </citation>
    <scope>IDENTIFICATION</scope>
    <source>
        <strain evidence="2">cv. Jemalong A17</strain>
    </source>
</reference>
<reference evidence="1 3" key="1">
    <citation type="journal article" date="2011" name="Nature">
        <title>The Medicago genome provides insight into the evolution of rhizobial symbioses.</title>
        <authorList>
            <person name="Young N.D."/>
            <person name="Debelle F."/>
            <person name="Oldroyd G.E."/>
            <person name="Geurts R."/>
            <person name="Cannon S.B."/>
            <person name="Udvardi M.K."/>
            <person name="Benedito V.A."/>
            <person name="Mayer K.F."/>
            <person name="Gouzy J."/>
            <person name="Schoof H."/>
            <person name="Van de Peer Y."/>
            <person name="Proost S."/>
            <person name="Cook D.R."/>
            <person name="Meyers B.C."/>
            <person name="Spannagl M."/>
            <person name="Cheung F."/>
            <person name="De Mita S."/>
            <person name="Krishnakumar V."/>
            <person name="Gundlach H."/>
            <person name="Zhou S."/>
            <person name="Mudge J."/>
            <person name="Bharti A.K."/>
            <person name="Murray J.D."/>
            <person name="Naoumkina M.A."/>
            <person name="Rosen B."/>
            <person name="Silverstein K.A."/>
            <person name="Tang H."/>
            <person name="Rombauts S."/>
            <person name="Zhao P.X."/>
            <person name="Zhou P."/>
            <person name="Barbe V."/>
            <person name="Bardou P."/>
            <person name="Bechner M."/>
            <person name="Bellec A."/>
            <person name="Berger A."/>
            <person name="Berges H."/>
            <person name="Bidwell S."/>
            <person name="Bisseling T."/>
            <person name="Choisne N."/>
            <person name="Couloux A."/>
            <person name="Denny R."/>
            <person name="Deshpande S."/>
            <person name="Dai X."/>
            <person name="Doyle J.J."/>
            <person name="Dudez A.M."/>
            <person name="Farmer A.D."/>
            <person name="Fouteau S."/>
            <person name="Franken C."/>
            <person name="Gibelin C."/>
            <person name="Gish J."/>
            <person name="Goldstein S."/>
            <person name="Gonzalez A.J."/>
            <person name="Green P.J."/>
            <person name="Hallab A."/>
            <person name="Hartog M."/>
            <person name="Hua A."/>
            <person name="Humphray S.J."/>
            <person name="Jeong D.H."/>
            <person name="Jing Y."/>
            <person name="Jocker A."/>
            <person name="Kenton S.M."/>
            <person name="Kim D.J."/>
            <person name="Klee K."/>
            <person name="Lai H."/>
            <person name="Lang C."/>
            <person name="Lin S."/>
            <person name="Macmil S.L."/>
            <person name="Magdelenat G."/>
            <person name="Matthews L."/>
            <person name="McCorrison J."/>
            <person name="Monaghan E.L."/>
            <person name="Mun J.H."/>
            <person name="Najar F.Z."/>
            <person name="Nicholson C."/>
            <person name="Noirot C."/>
            <person name="O'Bleness M."/>
            <person name="Paule C.R."/>
            <person name="Poulain J."/>
            <person name="Prion F."/>
            <person name="Qin B."/>
            <person name="Qu C."/>
            <person name="Retzel E.F."/>
            <person name="Riddle C."/>
            <person name="Sallet E."/>
            <person name="Samain S."/>
            <person name="Samson N."/>
            <person name="Sanders I."/>
            <person name="Saurat O."/>
            <person name="Scarpelli C."/>
            <person name="Schiex T."/>
            <person name="Segurens B."/>
            <person name="Severin A.J."/>
            <person name="Sherrier D.J."/>
            <person name="Shi R."/>
            <person name="Sims S."/>
            <person name="Singer S.R."/>
            <person name="Sinharoy S."/>
            <person name="Sterck L."/>
            <person name="Viollet A."/>
            <person name="Wang B.B."/>
            <person name="Wang K."/>
            <person name="Wang M."/>
            <person name="Wang X."/>
            <person name="Warfsmann J."/>
            <person name="Weissenbach J."/>
            <person name="White D.D."/>
            <person name="White J.D."/>
            <person name="Wiley G.B."/>
            <person name="Wincker P."/>
            <person name="Xing Y."/>
            <person name="Yang L."/>
            <person name="Yao Z."/>
            <person name="Ying F."/>
            <person name="Zhai J."/>
            <person name="Zhou L."/>
            <person name="Zuber A."/>
            <person name="Denarie J."/>
            <person name="Dixon R.A."/>
            <person name="May G.D."/>
            <person name="Schwartz D.C."/>
            <person name="Rogers J."/>
            <person name="Quetier F."/>
            <person name="Town C.D."/>
            <person name="Roe B.A."/>
        </authorList>
    </citation>
    <scope>NUCLEOTIDE SEQUENCE [LARGE SCALE GENOMIC DNA]</scope>
    <source>
        <strain evidence="1">A17</strain>
        <strain evidence="2 3">cv. Jemalong A17</strain>
    </source>
</reference>
<sequence>MNATLNPTIFTCQTLVVLKLEKLFDCLLLYMIYDMSILYTRGEHNADSSVDVVGFLAKYSQWPAVTLGPNWC</sequence>
<reference evidence="1 3" key="2">
    <citation type="journal article" date="2014" name="BMC Genomics">
        <title>An improved genome release (version Mt4.0) for the model legume Medicago truncatula.</title>
        <authorList>
            <person name="Tang H."/>
            <person name="Krishnakumar V."/>
            <person name="Bidwell S."/>
            <person name="Rosen B."/>
            <person name="Chan A."/>
            <person name="Zhou S."/>
            <person name="Gentzbittel L."/>
            <person name="Childs K.L."/>
            <person name="Yandell M."/>
            <person name="Gundlach H."/>
            <person name="Mayer K.F."/>
            <person name="Schwartz D.C."/>
            <person name="Town C.D."/>
        </authorList>
    </citation>
    <scope>GENOME REANNOTATION</scope>
    <source>
        <strain evidence="2 3">cv. Jemalong A17</strain>
    </source>
</reference>
<proteinExistence type="predicted"/>
<dbReference type="HOGENOM" id="CLU_2726060_0_0_1"/>
<organism evidence="1 3">
    <name type="scientific">Medicago truncatula</name>
    <name type="common">Barrel medic</name>
    <name type="synonym">Medicago tribuloides</name>
    <dbReference type="NCBI Taxonomy" id="3880"/>
    <lineage>
        <taxon>Eukaryota</taxon>
        <taxon>Viridiplantae</taxon>
        <taxon>Streptophyta</taxon>
        <taxon>Embryophyta</taxon>
        <taxon>Tracheophyta</taxon>
        <taxon>Spermatophyta</taxon>
        <taxon>Magnoliopsida</taxon>
        <taxon>eudicotyledons</taxon>
        <taxon>Gunneridae</taxon>
        <taxon>Pentapetalae</taxon>
        <taxon>rosids</taxon>
        <taxon>fabids</taxon>
        <taxon>Fabales</taxon>
        <taxon>Fabaceae</taxon>
        <taxon>Papilionoideae</taxon>
        <taxon>50 kb inversion clade</taxon>
        <taxon>NPAAA clade</taxon>
        <taxon>Hologalegina</taxon>
        <taxon>IRL clade</taxon>
        <taxon>Trifolieae</taxon>
        <taxon>Medicago</taxon>
    </lineage>
</organism>
<dbReference type="Proteomes" id="UP000002051">
    <property type="component" value="Chromosome 8"/>
</dbReference>
<evidence type="ECO:0000313" key="1">
    <source>
        <dbReference type="EMBL" id="AET05064.1"/>
    </source>
</evidence>
<gene>
    <name evidence="1" type="ordered locus">MTR_8g100090</name>
</gene>
<dbReference type="EMBL" id="CM001224">
    <property type="protein sequence ID" value="AET05064.1"/>
    <property type="molecule type" value="Genomic_DNA"/>
</dbReference>
<dbReference type="PaxDb" id="3880-AET05064"/>
<evidence type="ECO:0000313" key="3">
    <source>
        <dbReference type="Proteomes" id="UP000002051"/>
    </source>
</evidence>
<keyword evidence="3" id="KW-1185">Reference proteome</keyword>
<accession>G7LIT6</accession>
<protein>
    <submittedName>
        <fullName evidence="1 2">Uncharacterized protein</fullName>
    </submittedName>
</protein>
<name>G7LIT6_MEDTR</name>
<dbReference type="AlphaFoldDB" id="G7LIT6"/>
<dbReference type="EnsemblPlants" id="AET05064">
    <property type="protein sequence ID" value="AET05064"/>
    <property type="gene ID" value="MTR_8g100090"/>
</dbReference>
<evidence type="ECO:0000313" key="2">
    <source>
        <dbReference type="EnsemblPlants" id="AET05064"/>
    </source>
</evidence>